<dbReference type="OrthoDB" id="6855408at2759"/>
<name>A0A8S3W2B2_PARAO</name>
<organism evidence="1 2">
    <name type="scientific">Parnassius apollo</name>
    <name type="common">Apollo butterfly</name>
    <name type="synonym">Papilio apollo</name>
    <dbReference type="NCBI Taxonomy" id="110799"/>
    <lineage>
        <taxon>Eukaryota</taxon>
        <taxon>Metazoa</taxon>
        <taxon>Ecdysozoa</taxon>
        <taxon>Arthropoda</taxon>
        <taxon>Hexapoda</taxon>
        <taxon>Insecta</taxon>
        <taxon>Pterygota</taxon>
        <taxon>Neoptera</taxon>
        <taxon>Endopterygota</taxon>
        <taxon>Lepidoptera</taxon>
        <taxon>Glossata</taxon>
        <taxon>Ditrysia</taxon>
        <taxon>Papilionoidea</taxon>
        <taxon>Papilionidae</taxon>
        <taxon>Parnassiinae</taxon>
        <taxon>Parnassini</taxon>
        <taxon>Parnassius</taxon>
        <taxon>Parnassius</taxon>
    </lineage>
</organism>
<dbReference type="EMBL" id="CAJQZP010000080">
    <property type="protein sequence ID" value="CAG4936800.1"/>
    <property type="molecule type" value="Genomic_DNA"/>
</dbReference>
<reference evidence="1" key="1">
    <citation type="submission" date="2021-04" db="EMBL/GenBank/DDBJ databases">
        <authorList>
            <person name="Tunstrom K."/>
        </authorList>
    </citation>
    <scope>NUCLEOTIDE SEQUENCE</scope>
</reference>
<dbReference type="Proteomes" id="UP000691718">
    <property type="component" value="Unassembled WGS sequence"/>
</dbReference>
<proteinExistence type="predicted"/>
<accession>A0A8S3W2B2</accession>
<evidence type="ECO:0000313" key="2">
    <source>
        <dbReference type="Proteomes" id="UP000691718"/>
    </source>
</evidence>
<dbReference type="AlphaFoldDB" id="A0A8S3W2B2"/>
<gene>
    <name evidence="1" type="ORF">PAPOLLO_LOCUS1287</name>
</gene>
<sequence>MLDEECNVLRSDHCGNCDEFKAKLKGLEVVLRNAFNSEEKGVIEKKIRDLETENKAHKLKAEVFYRRKRATRIYCQSSSIREAIAMDYQKNLSMPNITSNETYYKR</sequence>
<protein>
    <submittedName>
        <fullName evidence="1">(apollo) hypothetical protein</fullName>
    </submittedName>
</protein>
<keyword evidence="2" id="KW-1185">Reference proteome</keyword>
<comment type="caution">
    <text evidence="1">The sequence shown here is derived from an EMBL/GenBank/DDBJ whole genome shotgun (WGS) entry which is preliminary data.</text>
</comment>
<evidence type="ECO:0000313" key="1">
    <source>
        <dbReference type="EMBL" id="CAG4936800.1"/>
    </source>
</evidence>